<evidence type="ECO:0000313" key="6">
    <source>
        <dbReference type="EMBL" id="PWA05584.1"/>
    </source>
</evidence>
<evidence type="ECO:0000256" key="1">
    <source>
        <dbReference type="ARBA" id="ARBA00023015"/>
    </source>
</evidence>
<proteinExistence type="predicted"/>
<comment type="caution">
    <text evidence="6">The sequence shown here is derived from an EMBL/GenBank/DDBJ whole genome shotgun (WGS) entry which is preliminary data.</text>
</comment>
<evidence type="ECO:0000256" key="3">
    <source>
        <dbReference type="ARBA" id="ARBA00023163"/>
    </source>
</evidence>
<dbReference type="InterPro" id="IPR000792">
    <property type="entry name" value="Tscrpt_reg_LuxR_C"/>
</dbReference>
<feature type="domain" description="PAS" evidence="5">
    <location>
        <begin position="67"/>
        <end position="107"/>
    </location>
</feature>
<dbReference type="PRINTS" id="PR00038">
    <property type="entry name" value="HTHLUXR"/>
</dbReference>
<feature type="domain" description="HTH luxR-type" evidence="4">
    <location>
        <begin position="206"/>
        <end position="271"/>
    </location>
</feature>
<dbReference type="PANTHER" id="PTHR44688">
    <property type="entry name" value="DNA-BINDING TRANSCRIPTIONAL ACTIVATOR DEVR_DOSR"/>
    <property type="match status" value="1"/>
</dbReference>
<keyword evidence="3" id="KW-0804">Transcription</keyword>
<dbReference type="InterPro" id="IPR000014">
    <property type="entry name" value="PAS"/>
</dbReference>
<dbReference type="OrthoDB" id="965844at2"/>
<evidence type="ECO:0008006" key="8">
    <source>
        <dbReference type="Google" id="ProtNLM"/>
    </source>
</evidence>
<sequence length="273" mass="31114">MNTTDISKNKQVQEGKLKQKFVVLTENDLLVVNGENKGIKLSENLEFEIQAHIKQRNVFQVGDFYCVVLDNHSGKFIYVSEHTEEILGVKPEDVTIKVLLRRIHPEDLSHFMNYTHAIAAFFKNLPAEKIAKYKSRFDYRVQKSNGQYMRILQQDIVLEHDDDGDILKSLSSHIDVSHLKGSGKPLLSIIGIAGEPSYIDIDVEQKYSISSFLSKREKQVVNLLINGKVSKEIAEELSLSVYTIESYRKDMLKKTGAITTCELVAKVIREGWI</sequence>
<dbReference type="InterPro" id="IPR013655">
    <property type="entry name" value="PAS_fold_3"/>
</dbReference>
<dbReference type="Proteomes" id="UP000245449">
    <property type="component" value="Unassembled WGS sequence"/>
</dbReference>
<dbReference type="SMART" id="SM00091">
    <property type="entry name" value="PAS"/>
    <property type="match status" value="1"/>
</dbReference>
<keyword evidence="1" id="KW-0805">Transcription regulation</keyword>
<name>A0A2U1JKS9_9FLAO</name>
<dbReference type="GO" id="GO:0006355">
    <property type="term" value="P:regulation of DNA-templated transcription"/>
    <property type="evidence" value="ECO:0007669"/>
    <property type="project" value="InterPro"/>
</dbReference>
<dbReference type="InterPro" id="IPR016032">
    <property type="entry name" value="Sig_transdc_resp-reg_C-effctor"/>
</dbReference>
<dbReference type="Gene3D" id="1.10.10.10">
    <property type="entry name" value="Winged helix-like DNA-binding domain superfamily/Winged helix DNA-binding domain"/>
    <property type="match status" value="1"/>
</dbReference>
<dbReference type="CDD" id="cd06170">
    <property type="entry name" value="LuxR_C_like"/>
    <property type="match status" value="1"/>
</dbReference>
<dbReference type="SMART" id="SM00421">
    <property type="entry name" value="HTH_LUXR"/>
    <property type="match status" value="1"/>
</dbReference>
<dbReference type="PROSITE" id="PS50112">
    <property type="entry name" value="PAS"/>
    <property type="match status" value="1"/>
</dbReference>
<dbReference type="Pfam" id="PF08447">
    <property type="entry name" value="PAS_3"/>
    <property type="match status" value="1"/>
</dbReference>
<dbReference type="PROSITE" id="PS50043">
    <property type="entry name" value="HTH_LUXR_2"/>
    <property type="match status" value="1"/>
</dbReference>
<gene>
    <name evidence="6" type="ORF">DB895_06260</name>
</gene>
<keyword evidence="7" id="KW-1185">Reference proteome</keyword>
<dbReference type="AlphaFoldDB" id="A0A2U1JKS9"/>
<keyword evidence="2" id="KW-0238">DNA-binding</keyword>
<evidence type="ECO:0000259" key="5">
    <source>
        <dbReference type="PROSITE" id="PS50112"/>
    </source>
</evidence>
<dbReference type="CDD" id="cd00130">
    <property type="entry name" value="PAS"/>
    <property type="match status" value="1"/>
</dbReference>
<dbReference type="SUPFAM" id="SSF46894">
    <property type="entry name" value="C-terminal effector domain of the bipartite response regulators"/>
    <property type="match status" value="1"/>
</dbReference>
<dbReference type="RefSeq" id="WP_116724511.1">
    <property type="nucleotide sequence ID" value="NZ_QCZI01000006.1"/>
</dbReference>
<dbReference type="Gene3D" id="3.30.450.20">
    <property type="entry name" value="PAS domain"/>
    <property type="match status" value="1"/>
</dbReference>
<dbReference type="EMBL" id="QCZI01000006">
    <property type="protein sequence ID" value="PWA05584.1"/>
    <property type="molecule type" value="Genomic_DNA"/>
</dbReference>
<evidence type="ECO:0000259" key="4">
    <source>
        <dbReference type="PROSITE" id="PS50043"/>
    </source>
</evidence>
<dbReference type="GO" id="GO:0003677">
    <property type="term" value="F:DNA binding"/>
    <property type="evidence" value="ECO:0007669"/>
    <property type="project" value="UniProtKB-KW"/>
</dbReference>
<dbReference type="InterPro" id="IPR035965">
    <property type="entry name" value="PAS-like_dom_sf"/>
</dbReference>
<organism evidence="6 7">
    <name type="scientific">Flavobacterium psychrotolerans</name>
    <dbReference type="NCBI Taxonomy" id="2169410"/>
    <lineage>
        <taxon>Bacteria</taxon>
        <taxon>Pseudomonadati</taxon>
        <taxon>Bacteroidota</taxon>
        <taxon>Flavobacteriia</taxon>
        <taxon>Flavobacteriales</taxon>
        <taxon>Flavobacteriaceae</taxon>
        <taxon>Flavobacterium</taxon>
    </lineage>
</organism>
<reference evidence="6 7" key="1">
    <citation type="submission" date="2018-04" db="EMBL/GenBank/DDBJ databases">
        <title>Flavobacterium sp. nov., isolated from glacier ice.</title>
        <authorList>
            <person name="Liu Q."/>
            <person name="Xin Y.-H."/>
        </authorList>
    </citation>
    <scope>NUCLEOTIDE SEQUENCE [LARGE SCALE GENOMIC DNA]</scope>
    <source>
        <strain evidence="6 7">RB1R5</strain>
    </source>
</reference>
<evidence type="ECO:0000313" key="7">
    <source>
        <dbReference type="Proteomes" id="UP000245449"/>
    </source>
</evidence>
<evidence type="ECO:0000256" key="2">
    <source>
        <dbReference type="ARBA" id="ARBA00023125"/>
    </source>
</evidence>
<dbReference type="Pfam" id="PF00196">
    <property type="entry name" value="GerE"/>
    <property type="match status" value="1"/>
</dbReference>
<dbReference type="SUPFAM" id="SSF55785">
    <property type="entry name" value="PYP-like sensor domain (PAS domain)"/>
    <property type="match status" value="1"/>
</dbReference>
<dbReference type="PANTHER" id="PTHR44688:SF16">
    <property type="entry name" value="DNA-BINDING TRANSCRIPTIONAL ACTIVATOR DEVR_DOSR"/>
    <property type="match status" value="1"/>
</dbReference>
<accession>A0A2U1JKS9</accession>
<dbReference type="InterPro" id="IPR036388">
    <property type="entry name" value="WH-like_DNA-bd_sf"/>
</dbReference>
<protein>
    <recommendedName>
        <fullName evidence="8">HTH luxR-type domain-containing protein</fullName>
    </recommendedName>
</protein>